<dbReference type="GO" id="GO:0032259">
    <property type="term" value="P:methylation"/>
    <property type="evidence" value="ECO:0007669"/>
    <property type="project" value="UniProtKB-KW"/>
</dbReference>
<evidence type="ECO:0000256" key="2">
    <source>
        <dbReference type="ARBA" id="ARBA00005369"/>
    </source>
</evidence>
<dbReference type="GO" id="GO:0005737">
    <property type="term" value="C:cytoplasm"/>
    <property type="evidence" value="ECO:0007669"/>
    <property type="project" value="UniProtKB-SubCell"/>
</dbReference>
<dbReference type="InterPro" id="IPR000682">
    <property type="entry name" value="PCMT"/>
</dbReference>
<evidence type="ECO:0000256" key="7">
    <source>
        <dbReference type="ARBA" id="ARBA00022679"/>
    </source>
</evidence>
<dbReference type="AlphaFoldDB" id="A0A4R5BGC6"/>
<dbReference type="Pfam" id="PF01135">
    <property type="entry name" value="PCMT"/>
    <property type="match status" value="1"/>
</dbReference>
<evidence type="ECO:0000256" key="8">
    <source>
        <dbReference type="ARBA" id="ARBA00022691"/>
    </source>
</evidence>
<keyword evidence="14" id="KW-1185">Reference proteome</keyword>
<reference evidence="13 14" key="1">
    <citation type="submission" date="2019-03" db="EMBL/GenBank/DDBJ databases">
        <title>Draft genome sequences of novel Actinobacteria.</title>
        <authorList>
            <person name="Sahin N."/>
            <person name="Ay H."/>
            <person name="Saygin H."/>
        </authorList>
    </citation>
    <scope>NUCLEOTIDE SEQUENCE [LARGE SCALE GENOMIC DNA]</scope>
    <source>
        <strain evidence="13 14">H3C3</strain>
    </source>
</reference>
<evidence type="ECO:0000256" key="10">
    <source>
        <dbReference type="ARBA" id="ARBA00031323"/>
    </source>
</evidence>
<evidence type="ECO:0000256" key="9">
    <source>
        <dbReference type="ARBA" id="ARBA00030757"/>
    </source>
</evidence>
<protein>
    <recommendedName>
        <fullName evidence="4">Protein-L-isoaspartate O-methyltransferase</fullName>
        <ecNumber evidence="3">2.1.1.77</ecNumber>
    </recommendedName>
    <alternativeName>
        <fullName evidence="11">L-isoaspartyl protein carboxyl methyltransferase</fullName>
    </alternativeName>
    <alternativeName>
        <fullName evidence="9">Protein L-isoaspartyl methyltransferase</fullName>
    </alternativeName>
    <alternativeName>
        <fullName evidence="10">Protein-beta-aspartate methyltransferase</fullName>
    </alternativeName>
</protein>
<dbReference type="OrthoDB" id="3501659at2"/>
<evidence type="ECO:0000256" key="12">
    <source>
        <dbReference type="SAM" id="MobiDB-lite"/>
    </source>
</evidence>
<evidence type="ECO:0000313" key="13">
    <source>
        <dbReference type="EMBL" id="TDD83966.1"/>
    </source>
</evidence>
<comment type="similarity">
    <text evidence="2">Belongs to the methyltransferase superfamily. L-isoaspartyl/D-aspartyl protein methyltransferase family.</text>
</comment>
<keyword evidence="5" id="KW-0963">Cytoplasm</keyword>
<dbReference type="InterPro" id="IPR029063">
    <property type="entry name" value="SAM-dependent_MTases_sf"/>
</dbReference>
<evidence type="ECO:0000256" key="1">
    <source>
        <dbReference type="ARBA" id="ARBA00004496"/>
    </source>
</evidence>
<dbReference type="SUPFAM" id="SSF53335">
    <property type="entry name" value="S-adenosyl-L-methionine-dependent methyltransferases"/>
    <property type="match status" value="1"/>
</dbReference>
<name>A0A4R5BGC6_9ACTN</name>
<evidence type="ECO:0000256" key="4">
    <source>
        <dbReference type="ARBA" id="ARBA00013346"/>
    </source>
</evidence>
<evidence type="ECO:0000256" key="6">
    <source>
        <dbReference type="ARBA" id="ARBA00022603"/>
    </source>
</evidence>
<evidence type="ECO:0000256" key="3">
    <source>
        <dbReference type="ARBA" id="ARBA00011890"/>
    </source>
</evidence>
<proteinExistence type="inferred from homology"/>
<comment type="subcellular location">
    <subcellularLocation>
        <location evidence="1">Cytoplasm</location>
    </subcellularLocation>
</comment>
<accession>A0A4R5BGC6</accession>
<dbReference type="PANTHER" id="PTHR11579">
    <property type="entry name" value="PROTEIN-L-ISOASPARTATE O-METHYLTRANSFERASE"/>
    <property type="match status" value="1"/>
</dbReference>
<evidence type="ECO:0000313" key="14">
    <source>
        <dbReference type="Proteomes" id="UP000294513"/>
    </source>
</evidence>
<gene>
    <name evidence="13" type="ORF">E1298_20590</name>
</gene>
<comment type="caution">
    <text evidence="13">The sequence shown here is derived from an EMBL/GenBank/DDBJ whole genome shotgun (WGS) entry which is preliminary data.</text>
</comment>
<evidence type="ECO:0000256" key="11">
    <source>
        <dbReference type="ARBA" id="ARBA00031350"/>
    </source>
</evidence>
<keyword evidence="8" id="KW-0949">S-adenosyl-L-methionine</keyword>
<dbReference type="EMBL" id="SMKU01000107">
    <property type="protein sequence ID" value="TDD83966.1"/>
    <property type="molecule type" value="Genomic_DNA"/>
</dbReference>
<dbReference type="Proteomes" id="UP000294513">
    <property type="component" value="Unassembled WGS sequence"/>
</dbReference>
<feature type="region of interest" description="Disordered" evidence="12">
    <location>
        <begin position="52"/>
        <end position="71"/>
    </location>
</feature>
<dbReference type="Gene3D" id="3.40.50.150">
    <property type="entry name" value="Vaccinia Virus protein VP39"/>
    <property type="match status" value="1"/>
</dbReference>
<dbReference type="GO" id="GO:0004719">
    <property type="term" value="F:protein-L-isoaspartate (D-aspartate) O-methyltransferase activity"/>
    <property type="evidence" value="ECO:0007669"/>
    <property type="project" value="UniProtKB-EC"/>
</dbReference>
<organism evidence="13 14">
    <name type="scientific">Actinomadura rubrisoli</name>
    <dbReference type="NCBI Taxonomy" id="2530368"/>
    <lineage>
        <taxon>Bacteria</taxon>
        <taxon>Bacillati</taxon>
        <taxon>Actinomycetota</taxon>
        <taxon>Actinomycetes</taxon>
        <taxon>Streptosporangiales</taxon>
        <taxon>Thermomonosporaceae</taxon>
        <taxon>Actinomadura</taxon>
    </lineage>
</organism>
<dbReference type="CDD" id="cd02440">
    <property type="entry name" value="AdoMet_MTases"/>
    <property type="match status" value="1"/>
</dbReference>
<dbReference type="EC" id="2.1.1.77" evidence="3"/>
<sequence length="354" mass="38194">MHVVPRHLFVPERGYALPCRYDLGPAEHVIDKAADPEQWWAAVYSDMSIITQRDDGASDPTDPEGSASSSISAPGIVFPFLELLGPTKGERILDIGTGTGWTAALLSDRVGAENVTSVEIDPAVAAQAAENLRAAGHTPTLIVGDGFEGWPQGAPYDGIHVTAGVSDIPHAWVKQLRPGGRAVMPWMPEGLGGFQVKLTVNPDGHGIGTIHGRAGYMLLRSQRSSSYWKEHHRGEAQVTTTELPPKAIEDAGDGAELALIMNVPDLFVIRMLMGDGTMSYRLAVVGDPDGPWASIDSSPTGENTVTQYGDRRLWDEAENAFTWWREKGAPGAERFGLLVTEEGTRLWLDDPPKA</sequence>
<dbReference type="PANTHER" id="PTHR11579:SF0">
    <property type="entry name" value="PROTEIN-L-ISOASPARTATE(D-ASPARTATE) O-METHYLTRANSFERASE"/>
    <property type="match status" value="1"/>
</dbReference>
<dbReference type="PROSITE" id="PS01279">
    <property type="entry name" value="PCMT"/>
    <property type="match status" value="1"/>
</dbReference>
<keyword evidence="6 13" id="KW-0489">Methyltransferase</keyword>
<keyword evidence="7 13" id="KW-0808">Transferase</keyword>
<evidence type="ECO:0000256" key="5">
    <source>
        <dbReference type="ARBA" id="ARBA00022490"/>
    </source>
</evidence>